<protein>
    <submittedName>
        <fullName evidence="1">DUF771 domain-containing protein</fullName>
    </submittedName>
</protein>
<evidence type="ECO:0000313" key="2">
    <source>
        <dbReference type="Proteomes" id="UP001385848"/>
    </source>
</evidence>
<organism evidence="1 2">
    <name type="scientific">Lactobacillus jensenii</name>
    <dbReference type="NCBI Taxonomy" id="109790"/>
    <lineage>
        <taxon>Bacteria</taxon>
        <taxon>Bacillati</taxon>
        <taxon>Bacillota</taxon>
        <taxon>Bacilli</taxon>
        <taxon>Lactobacillales</taxon>
        <taxon>Lactobacillaceae</taxon>
        <taxon>Lactobacillus</taxon>
    </lineage>
</organism>
<accession>A0ABU9FFM5</accession>
<gene>
    <name evidence="1" type="ORF">AAC431_00305</name>
</gene>
<keyword evidence="2" id="KW-1185">Reference proteome</keyword>
<proteinExistence type="predicted"/>
<dbReference type="Proteomes" id="UP001385848">
    <property type="component" value="Unassembled WGS sequence"/>
</dbReference>
<dbReference type="RefSeq" id="WP_265678352.1">
    <property type="nucleotide sequence ID" value="NZ_JAVTXQ010000011.1"/>
</dbReference>
<comment type="caution">
    <text evidence="1">The sequence shown here is derived from an EMBL/GenBank/DDBJ whole genome shotgun (WGS) entry which is preliminary data.</text>
</comment>
<sequence length="105" mass="12216">MNGLINSQALENFITKRVGETVNKILNENLDGKTITIDEFRKKYCGNRSAKWVRKNIFDSFTETDFDNGGWVLNPRGGRKTIIFEKKAAIWLEQNTYKIKWNKEG</sequence>
<evidence type="ECO:0000313" key="1">
    <source>
        <dbReference type="EMBL" id="MEL0564366.1"/>
    </source>
</evidence>
<dbReference type="Pfam" id="PF05595">
    <property type="entry name" value="DUF771"/>
    <property type="match status" value="1"/>
</dbReference>
<dbReference type="EMBL" id="JBBVUL010000001">
    <property type="protein sequence ID" value="MEL0564366.1"/>
    <property type="molecule type" value="Genomic_DNA"/>
</dbReference>
<name>A0ABU9FFM5_LACJE</name>
<dbReference type="InterPro" id="IPR008489">
    <property type="entry name" value="DUF771"/>
</dbReference>
<reference evidence="1 2" key="1">
    <citation type="submission" date="2024-04" db="EMBL/GenBank/DDBJ databases">
        <title>Three lactobacilli isolated from voided urine samples from females with type 2 diabetes.</title>
        <authorList>
            <person name="Kula A."/>
            <person name="Stegman N."/>
            <person name="Putonti C."/>
        </authorList>
    </citation>
    <scope>NUCLEOTIDE SEQUENCE [LARGE SCALE GENOMIC DNA]</scope>
    <source>
        <strain evidence="1 2">1855</strain>
    </source>
</reference>